<dbReference type="InterPro" id="IPR024788">
    <property type="entry name" value="Malectin-like_Carb-bd_dom"/>
</dbReference>
<accession>A0A843X6X7</accession>
<evidence type="ECO:0000313" key="5">
    <source>
        <dbReference type="Proteomes" id="UP000652761"/>
    </source>
</evidence>
<feature type="non-terminal residue" evidence="4">
    <location>
        <position position="1"/>
    </location>
</feature>
<sequence>FHHVKFFLVLRRHHVIAVIATRSTGMQLNQISAGFISIDCGIPEGKTHVDPATGIVYSSDEGYVGTGENGIVSSGFSNAAPYGDLRSFPHGARNCYALQPVRPGKKYLVRAGFLYGNYDRLDRPPVFDLYLGVNQWASVNTSFPTYSPLLLEIIAVATAGSIEVCLVNTRSGTPFMSLLELRPIPDTLHPLVSTSQSLVLFKERKDPGEKHGLLRYPNDTYDRLWFPTGNRPEWTAISTELPVTNREHGDPFETPPAVMMTAITATSGDTLNFTLAARMEDDELYVFMHFAELERHAGNETREFDVYLNGELWRRAISPEYLVAYHMWDLTPWKVSTLDFSLRATSKSTLPPILNGLEVYSLKRLTVFPTDPRDGRNWIGDPCSPANLMWDGINCSYESPPRITSLSLASSGLSGPIPSCLSNLTAIKIL</sequence>
<keyword evidence="5" id="KW-1185">Reference proteome</keyword>
<feature type="domain" description="Malectin-like" evidence="3">
    <location>
        <begin position="38"/>
        <end position="361"/>
    </location>
</feature>
<organism evidence="4 5">
    <name type="scientific">Colocasia esculenta</name>
    <name type="common">Wild taro</name>
    <name type="synonym">Arum esculentum</name>
    <dbReference type="NCBI Taxonomy" id="4460"/>
    <lineage>
        <taxon>Eukaryota</taxon>
        <taxon>Viridiplantae</taxon>
        <taxon>Streptophyta</taxon>
        <taxon>Embryophyta</taxon>
        <taxon>Tracheophyta</taxon>
        <taxon>Spermatophyta</taxon>
        <taxon>Magnoliopsida</taxon>
        <taxon>Liliopsida</taxon>
        <taxon>Araceae</taxon>
        <taxon>Aroideae</taxon>
        <taxon>Colocasieae</taxon>
        <taxon>Colocasia</taxon>
    </lineage>
</organism>
<evidence type="ECO:0000259" key="3">
    <source>
        <dbReference type="Pfam" id="PF12819"/>
    </source>
</evidence>
<protein>
    <recommendedName>
        <fullName evidence="3">Malectin-like domain-containing protein</fullName>
    </recommendedName>
</protein>
<dbReference type="Proteomes" id="UP000652761">
    <property type="component" value="Unassembled WGS sequence"/>
</dbReference>
<reference evidence="4" key="1">
    <citation type="submission" date="2017-07" db="EMBL/GenBank/DDBJ databases">
        <title>Taro Niue Genome Assembly and Annotation.</title>
        <authorList>
            <person name="Atibalentja N."/>
            <person name="Keating K."/>
            <person name="Fields C.J."/>
        </authorList>
    </citation>
    <scope>NUCLEOTIDE SEQUENCE</scope>
    <source>
        <strain evidence="4">Niue_2</strain>
        <tissue evidence="4">Leaf</tissue>
    </source>
</reference>
<name>A0A843X6X7_COLES</name>
<proteinExistence type="predicted"/>
<keyword evidence="2" id="KW-0732">Signal</keyword>
<dbReference type="Gene3D" id="3.80.10.10">
    <property type="entry name" value="Ribonuclease Inhibitor"/>
    <property type="match status" value="1"/>
</dbReference>
<evidence type="ECO:0000313" key="4">
    <source>
        <dbReference type="EMBL" id="MQM14805.1"/>
    </source>
</evidence>
<dbReference type="InterPro" id="IPR032675">
    <property type="entry name" value="LRR_dom_sf"/>
</dbReference>
<comment type="subcellular location">
    <subcellularLocation>
        <location evidence="1">Membrane</location>
        <topology evidence="1">Single-pass membrane protein</topology>
    </subcellularLocation>
</comment>
<dbReference type="AlphaFoldDB" id="A0A843X6X7"/>
<feature type="signal peptide" evidence="2">
    <location>
        <begin position="1"/>
        <end position="17"/>
    </location>
</feature>
<dbReference type="PANTHER" id="PTHR45631">
    <property type="entry name" value="OS07G0107800 PROTEIN-RELATED"/>
    <property type="match status" value="1"/>
</dbReference>
<feature type="chain" id="PRO_5032778970" description="Malectin-like domain-containing protein" evidence="2">
    <location>
        <begin position="18"/>
        <end position="430"/>
    </location>
</feature>
<dbReference type="Pfam" id="PF12819">
    <property type="entry name" value="Malectin_like"/>
    <property type="match status" value="1"/>
</dbReference>
<evidence type="ECO:0000256" key="1">
    <source>
        <dbReference type="ARBA" id="ARBA00004167"/>
    </source>
</evidence>
<dbReference type="EMBL" id="NMUH01006239">
    <property type="protein sequence ID" value="MQM14805.1"/>
    <property type="molecule type" value="Genomic_DNA"/>
</dbReference>
<evidence type="ECO:0000256" key="2">
    <source>
        <dbReference type="SAM" id="SignalP"/>
    </source>
</evidence>
<dbReference type="PANTHER" id="PTHR45631:SF202">
    <property type="entry name" value="SENESCENCE-INDUCED RECEPTOR-LIKE SERINE_THREONINE-PROTEIN KINASE"/>
    <property type="match status" value="1"/>
</dbReference>
<gene>
    <name evidence="4" type="ORF">Taro_047740</name>
</gene>
<dbReference type="GO" id="GO:0016020">
    <property type="term" value="C:membrane"/>
    <property type="evidence" value="ECO:0007669"/>
    <property type="project" value="UniProtKB-SubCell"/>
</dbReference>
<comment type="caution">
    <text evidence="4">The sequence shown here is derived from an EMBL/GenBank/DDBJ whole genome shotgun (WGS) entry which is preliminary data.</text>
</comment>
<dbReference type="OrthoDB" id="785492at2759"/>